<proteinExistence type="predicted"/>
<sequence>MSIGILHQIVCLVTDLATLCLFIAHTTFQRTVAFCGSQAADQATCLLVVAPSRRSDQNIPEVENVGGAKVLGWCHVVLVPDESQRELVSIHPLTACVKQYGSKDGCMDVVISAEELRNPPKEDRHAGFCMPGTEFAASKAAAGMHNLRSACAAHQRAVRTQRRKDSKVMCCAHSVHIAGSRTNRLGGPASCLVDNYYARTEEPLAGICNHTPQSKKQTANKGTRDANTNRKHKPLAVSYQTLVKREKIEKSQEIYETRYERIRTLRSAKLNRKLRVPTTAFFACESQPSRSLHGQKGQKTARAKTDSEQEPYVARGREEISNGEYDFA</sequence>
<evidence type="ECO:0000313" key="4">
    <source>
        <dbReference type="Proteomes" id="UP000030672"/>
    </source>
</evidence>
<evidence type="ECO:0000313" key="3">
    <source>
        <dbReference type="EMBL" id="KEQ64269.1"/>
    </source>
</evidence>
<feature type="signal peptide" evidence="2">
    <location>
        <begin position="1"/>
        <end position="33"/>
    </location>
</feature>
<keyword evidence="2" id="KW-0732">Signal</keyword>
<protein>
    <submittedName>
        <fullName evidence="3">Uncharacterized protein</fullName>
    </submittedName>
</protein>
<gene>
    <name evidence="3" type="ORF">M437DRAFT_64820</name>
</gene>
<reference evidence="3 4" key="1">
    <citation type="journal article" date="2014" name="BMC Genomics">
        <title>Genome sequencing of four Aureobasidium pullulans varieties: biotechnological potential, stress tolerance, and description of new species.</title>
        <authorList>
            <person name="Gostin Ar C."/>
            <person name="Ohm R.A."/>
            <person name="Kogej T."/>
            <person name="Sonjak S."/>
            <person name="Turk M."/>
            <person name="Zajc J."/>
            <person name="Zalar P."/>
            <person name="Grube M."/>
            <person name="Sun H."/>
            <person name="Han J."/>
            <person name="Sharma A."/>
            <person name="Chiniquy J."/>
            <person name="Ngan C.Y."/>
            <person name="Lipzen A."/>
            <person name="Barry K."/>
            <person name="Grigoriev I.V."/>
            <person name="Gunde-Cimerman N."/>
        </authorList>
    </citation>
    <scope>NUCLEOTIDE SEQUENCE [LARGE SCALE GENOMIC DNA]</scope>
    <source>
        <strain evidence="3 4">CBS 110374</strain>
    </source>
</reference>
<accession>A0A074VYC6</accession>
<dbReference type="HOGENOM" id="CLU_847254_0_0_1"/>
<dbReference type="RefSeq" id="XP_040881292.1">
    <property type="nucleotide sequence ID" value="XM_041024484.1"/>
</dbReference>
<evidence type="ECO:0000256" key="1">
    <source>
        <dbReference type="SAM" id="MobiDB-lite"/>
    </source>
</evidence>
<name>A0A074VYC6_AURM1</name>
<evidence type="ECO:0000256" key="2">
    <source>
        <dbReference type="SAM" id="SignalP"/>
    </source>
</evidence>
<feature type="region of interest" description="Disordered" evidence="1">
    <location>
        <begin position="285"/>
        <end position="328"/>
    </location>
</feature>
<keyword evidence="4" id="KW-1185">Reference proteome</keyword>
<organism evidence="3 4">
    <name type="scientific">Aureobasidium melanogenum (strain CBS 110374)</name>
    <name type="common">Aureobasidium pullulans var. melanogenum</name>
    <dbReference type="NCBI Taxonomy" id="1043003"/>
    <lineage>
        <taxon>Eukaryota</taxon>
        <taxon>Fungi</taxon>
        <taxon>Dikarya</taxon>
        <taxon>Ascomycota</taxon>
        <taxon>Pezizomycotina</taxon>
        <taxon>Dothideomycetes</taxon>
        <taxon>Dothideomycetidae</taxon>
        <taxon>Dothideales</taxon>
        <taxon>Saccotheciaceae</taxon>
        <taxon>Aureobasidium</taxon>
    </lineage>
</organism>
<dbReference type="AlphaFoldDB" id="A0A074VYC6"/>
<feature type="compositionally biased region" description="Polar residues" evidence="1">
    <location>
        <begin position="210"/>
        <end position="221"/>
    </location>
</feature>
<dbReference type="GeneID" id="63917857"/>
<feature type="chain" id="PRO_5001701001" evidence="2">
    <location>
        <begin position="34"/>
        <end position="328"/>
    </location>
</feature>
<feature type="region of interest" description="Disordered" evidence="1">
    <location>
        <begin position="208"/>
        <end position="230"/>
    </location>
</feature>
<dbReference type="Proteomes" id="UP000030672">
    <property type="component" value="Unassembled WGS sequence"/>
</dbReference>
<dbReference type="EMBL" id="KL584829">
    <property type="protein sequence ID" value="KEQ64269.1"/>
    <property type="molecule type" value="Genomic_DNA"/>
</dbReference>